<dbReference type="EMBL" id="AMFJ01000607">
    <property type="protein sequence ID" value="EKE26987.1"/>
    <property type="molecule type" value="Genomic_DNA"/>
</dbReference>
<sequence>MINIIDLNYSHNPYPLLSQNIIDLILENISKNKKTLLFLNRRWESNSLICKDCSNQIKCDFCDIWMVLHKYPLQKLICHHCHNEKEIPMTCPKCHSTNLNQVWVWIQKVEDNIRKIFKENEIIRLDSDKIHKEWISREDIKKAQIIISTESVNTISIDNLGLVWFLLLELEFLIPEYNIEEQIYDNISYNMKRWSDIAIQTYIPNSSFINILTEWNFKDFLMTSLKERKDFNYPPYKELVYVWVKSKSQEKVKDIIIKLKNKLEINNTENKKVIFYDKELFSKRASEYHQKIVIKWEDLQEFLSCIKFEVFRNKEINIEWK</sequence>
<evidence type="ECO:0000256" key="1">
    <source>
        <dbReference type="ARBA" id="ARBA00022741"/>
    </source>
</evidence>
<evidence type="ECO:0000256" key="2">
    <source>
        <dbReference type="ARBA" id="ARBA00022840"/>
    </source>
</evidence>
<evidence type="ECO:0000256" key="3">
    <source>
        <dbReference type="ARBA" id="ARBA00023125"/>
    </source>
</evidence>
<dbReference type="GO" id="GO:0005524">
    <property type="term" value="F:ATP binding"/>
    <property type="evidence" value="ECO:0007669"/>
    <property type="project" value="UniProtKB-KW"/>
</dbReference>
<dbReference type="Pfam" id="PF18319">
    <property type="entry name" value="Zn_ribbon_PriA"/>
    <property type="match status" value="1"/>
</dbReference>
<evidence type="ECO:0000313" key="5">
    <source>
        <dbReference type="EMBL" id="EKE26987.1"/>
    </source>
</evidence>
<dbReference type="InterPro" id="IPR040498">
    <property type="entry name" value="PriA_CRR"/>
</dbReference>
<name>K2FYL0_9BACT</name>
<dbReference type="GO" id="GO:0006310">
    <property type="term" value="P:DNA recombination"/>
    <property type="evidence" value="ECO:0007669"/>
    <property type="project" value="TreeGrafter"/>
</dbReference>
<organism evidence="5">
    <name type="scientific">uncultured bacterium</name>
    <name type="common">gcode 4</name>
    <dbReference type="NCBI Taxonomy" id="1234023"/>
    <lineage>
        <taxon>Bacteria</taxon>
        <taxon>environmental samples</taxon>
    </lineage>
</organism>
<keyword evidence="3" id="KW-0238">DNA-binding</keyword>
<proteinExistence type="predicted"/>
<dbReference type="GO" id="GO:0043138">
    <property type="term" value="F:3'-5' DNA helicase activity"/>
    <property type="evidence" value="ECO:0007669"/>
    <property type="project" value="TreeGrafter"/>
</dbReference>
<evidence type="ECO:0000259" key="4">
    <source>
        <dbReference type="Pfam" id="PF18319"/>
    </source>
</evidence>
<dbReference type="GO" id="GO:0006270">
    <property type="term" value="P:DNA replication initiation"/>
    <property type="evidence" value="ECO:0007669"/>
    <property type="project" value="TreeGrafter"/>
</dbReference>
<keyword evidence="1" id="KW-0547">Nucleotide-binding</keyword>
<dbReference type="GO" id="GO:0006302">
    <property type="term" value="P:double-strand break repair"/>
    <property type="evidence" value="ECO:0007669"/>
    <property type="project" value="TreeGrafter"/>
</dbReference>
<protein>
    <recommendedName>
        <fullName evidence="4">PriA DNA helicase Cys-rich region (CRR) domain-containing protein</fullName>
    </recommendedName>
</protein>
<keyword evidence="2" id="KW-0067">ATP-binding</keyword>
<accession>K2FYL0</accession>
<dbReference type="GO" id="GO:0003677">
    <property type="term" value="F:DNA binding"/>
    <property type="evidence" value="ECO:0007669"/>
    <property type="project" value="UniProtKB-KW"/>
</dbReference>
<reference evidence="5" key="1">
    <citation type="journal article" date="2012" name="Science">
        <title>Fermentation, hydrogen, and sulfur metabolism in multiple uncultivated bacterial phyla.</title>
        <authorList>
            <person name="Wrighton K.C."/>
            <person name="Thomas B.C."/>
            <person name="Sharon I."/>
            <person name="Miller C.S."/>
            <person name="Castelle C.J."/>
            <person name="VerBerkmoes N.C."/>
            <person name="Wilkins M.J."/>
            <person name="Hettich R.L."/>
            <person name="Lipton M.S."/>
            <person name="Williams K.H."/>
            <person name="Long P.E."/>
            <person name="Banfield J.F."/>
        </authorList>
    </citation>
    <scope>NUCLEOTIDE SEQUENCE [LARGE SCALE GENOMIC DNA]</scope>
</reference>
<dbReference type="PANTHER" id="PTHR30580:SF0">
    <property type="entry name" value="PRIMOSOMAL PROTEIN N"/>
    <property type="match status" value="1"/>
</dbReference>
<comment type="caution">
    <text evidence="5">The sequence shown here is derived from an EMBL/GenBank/DDBJ whole genome shotgun (WGS) entry which is preliminary data.</text>
</comment>
<dbReference type="AlphaFoldDB" id="K2FYL0"/>
<gene>
    <name evidence="5" type="ORF">ACD_4C00091G0001</name>
</gene>
<feature type="domain" description="PriA DNA helicase Cys-rich region (CRR)" evidence="4">
    <location>
        <begin position="59"/>
        <end position="84"/>
    </location>
</feature>
<dbReference type="PANTHER" id="PTHR30580">
    <property type="entry name" value="PRIMOSOMAL PROTEIN N"/>
    <property type="match status" value="1"/>
</dbReference>